<dbReference type="OMA" id="PELMGHM"/>
<evidence type="ECO:0000256" key="1">
    <source>
        <dbReference type="ARBA" id="ARBA00008894"/>
    </source>
</evidence>
<dbReference type="EMBL" id="CM016559">
    <property type="protein sequence ID" value="TKW00158.1"/>
    <property type="molecule type" value="Genomic_DNA"/>
</dbReference>
<dbReference type="EMBL" id="CM016559">
    <property type="protein sequence ID" value="TKW00160.1"/>
    <property type="molecule type" value="Genomic_DNA"/>
</dbReference>
<dbReference type="InterPro" id="IPR036388">
    <property type="entry name" value="WH-like_DNA-bd_sf"/>
</dbReference>
<dbReference type="GO" id="GO:0098542">
    <property type="term" value="P:defense response to other organism"/>
    <property type="evidence" value="ECO:0007669"/>
    <property type="project" value="TreeGrafter"/>
</dbReference>
<dbReference type="PANTHER" id="PTHR23155">
    <property type="entry name" value="DISEASE RESISTANCE PROTEIN RP"/>
    <property type="match status" value="1"/>
</dbReference>
<name>A0A4U6THW7_SETVI</name>
<reference evidence="11 12" key="1">
    <citation type="submission" date="2019-03" db="EMBL/GenBank/DDBJ databases">
        <title>WGS assembly of Setaria viridis.</title>
        <authorList>
            <person name="Huang P."/>
            <person name="Jenkins J."/>
            <person name="Grimwood J."/>
            <person name="Barry K."/>
            <person name="Healey A."/>
            <person name="Mamidi S."/>
            <person name="Sreedasyam A."/>
            <person name="Shu S."/>
            <person name="Feldman M."/>
            <person name="Wu J."/>
            <person name="Yu Y."/>
            <person name="Chen C."/>
            <person name="Johnson J."/>
            <person name="Rokhsar D."/>
            <person name="Baxter I."/>
            <person name="Schmutz J."/>
            <person name="Brutnell T."/>
            <person name="Kellogg E."/>
        </authorList>
    </citation>
    <scope>NUCLEOTIDE SEQUENCE [LARGE SCALE GENOMIC DNA]</scope>
    <source>
        <strain evidence="12">cv. A10</strain>
    </source>
</reference>
<keyword evidence="3" id="KW-0677">Repeat</keyword>
<dbReference type="EMBL" id="CM016559">
    <property type="protein sequence ID" value="TKW00159.1"/>
    <property type="molecule type" value="Genomic_DNA"/>
</dbReference>
<dbReference type="Gene3D" id="3.40.50.300">
    <property type="entry name" value="P-loop containing nucleotide triphosphate hydrolases"/>
    <property type="match status" value="1"/>
</dbReference>
<dbReference type="AlphaFoldDB" id="A0A4U6THW7"/>
<protein>
    <recommendedName>
        <fullName evidence="13">NB-ARC domain-containing protein</fullName>
    </recommendedName>
</protein>
<dbReference type="InterPro" id="IPR044974">
    <property type="entry name" value="Disease_R_plants"/>
</dbReference>
<dbReference type="PRINTS" id="PR00364">
    <property type="entry name" value="DISEASERSIST"/>
</dbReference>
<evidence type="ECO:0000256" key="4">
    <source>
        <dbReference type="ARBA" id="ARBA00022741"/>
    </source>
</evidence>
<evidence type="ECO:0000256" key="6">
    <source>
        <dbReference type="ARBA" id="ARBA00023054"/>
    </source>
</evidence>
<keyword evidence="5" id="KW-0611">Plant defense</keyword>
<dbReference type="InterPro" id="IPR055414">
    <property type="entry name" value="LRR_R13L4/SHOC2-like"/>
</dbReference>
<organism evidence="11 12">
    <name type="scientific">Setaria viridis</name>
    <name type="common">Green bristlegrass</name>
    <name type="synonym">Setaria italica subsp. viridis</name>
    <dbReference type="NCBI Taxonomy" id="4556"/>
    <lineage>
        <taxon>Eukaryota</taxon>
        <taxon>Viridiplantae</taxon>
        <taxon>Streptophyta</taxon>
        <taxon>Embryophyta</taxon>
        <taxon>Tracheophyta</taxon>
        <taxon>Spermatophyta</taxon>
        <taxon>Magnoliopsida</taxon>
        <taxon>Liliopsida</taxon>
        <taxon>Poales</taxon>
        <taxon>Poaceae</taxon>
        <taxon>PACMAD clade</taxon>
        <taxon>Panicoideae</taxon>
        <taxon>Panicodae</taxon>
        <taxon>Paniceae</taxon>
        <taxon>Cenchrinae</taxon>
        <taxon>Setaria</taxon>
    </lineage>
</organism>
<evidence type="ECO:0000259" key="7">
    <source>
        <dbReference type="Pfam" id="PF00931"/>
    </source>
</evidence>
<comment type="similarity">
    <text evidence="1">Belongs to the disease resistance NB-LRR family.</text>
</comment>
<dbReference type="Gene3D" id="3.80.10.10">
    <property type="entry name" value="Ribonuclease Inhibitor"/>
    <property type="match status" value="1"/>
</dbReference>
<dbReference type="Gramene" id="TKW00160">
    <property type="protein sequence ID" value="TKW00160"/>
    <property type="gene ID" value="SEVIR_8G090200v2"/>
</dbReference>
<dbReference type="Gene3D" id="1.10.8.430">
    <property type="entry name" value="Helical domain of apoptotic protease-activating factors"/>
    <property type="match status" value="1"/>
</dbReference>
<evidence type="ECO:0000313" key="12">
    <source>
        <dbReference type="Proteomes" id="UP000298652"/>
    </source>
</evidence>
<evidence type="ECO:0000256" key="2">
    <source>
        <dbReference type="ARBA" id="ARBA00022614"/>
    </source>
</evidence>
<evidence type="ECO:0000259" key="10">
    <source>
        <dbReference type="Pfam" id="PF23598"/>
    </source>
</evidence>
<dbReference type="Gramene" id="TKW00158">
    <property type="protein sequence ID" value="TKW00158"/>
    <property type="gene ID" value="SEVIR_8G090200v2"/>
</dbReference>
<evidence type="ECO:0008006" key="13">
    <source>
        <dbReference type="Google" id="ProtNLM"/>
    </source>
</evidence>
<dbReference type="InterPro" id="IPR041118">
    <property type="entry name" value="Rx_N"/>
</dbReference>
<dbReference type="Gramene" id="TKW00161">
    <property type="protein sequence ID" value="TKW00161"/>
    <property type="gene ID" value="SEVIR_8G090200v2"/>
</dbReference>
<dbReference type="Pfam" id="PF23559">
    <property type="entry name" value="WHD_DRP"/>
    <property type="match status" value="1"/>
</dbReference>
<dbReference type="Gene3D" id="1.20.5.4130">
    <property type="match status" value="1"/>
</dbReference>
<gene>
    <name evidence="11" type="ORF">SEVIR_8G090200v2</name>
</gene>
<keyword evidence="12" id="KW-1185">Reference proteome</keyword>
<evidence type="ECO:0000259" key="9">
    <source>
        <dbReference type="Pfam" id="PF23559"/>
    </source>
</evidence>
<dbReference type="InterPro" id="IPR042197">
    <property type="entry name" value="Apaf_helical"/>
</dbReference>
<dbReference type="SUPFAM" id="SSF52058">
    <property type="entry name" value="L domain-like"/>
    <property type="match status" value="1"/>
</dbReference>
<dbReference type="CDD" id="cd14798">
    <property type="entry name" value="RX-CC_like"/>
    <property type="match status" value="1"/>
</dbReference>
<dbReference type="Gene3D" id="1.10.10.10">
    <property type="entry name" value="Winged helix-like DNA-binding domain superfamily/Winged helix DNA-binding domain"/>
    <property type="match status" value="1"/>
</dbReference>
<feature type="domain" description="Disease resistance N-terminal" evidence="8">
    <location>
        <begin position="9"/>
        <end position="96"/>
    </location>
</feature>
<dbReference type="SUPFAM" id="SSF52540">
    <property type="entry name" value="P-loop containing nucleoside triphosphate hydrolases"/>
    <property type="match status" value="1"/>
</dbReference>
<dbReference type="Gramene" id="TKW00159">
    <property type="protein sequence ID" value="TKW00159"/>
    <property type="gene ID" value="SEVIR_8G090200v2"/>
</dbReference>
<evidence type="ECO:0000256" key="3">
    <source>
        <dbReference type="ARBA" id="ARBA00022737"/>
    </source>
</evidence>
<proteinExistence type="inferred from homology"/>
<keyword evidence="2" id="KW-0433">Leucine-rich repeat</keyword>
<dbReference type="InterPro" id="IPR038005">
    <property type="entry name" value="RX-like_CC"/>
</dbReference>
<dbReference type="GO" id="GO:0043531">
    <property type="term" value="F:ADP binding"/>
    <property type="evidence" value="ECO:0007669"/>
    <property type="project" value="InterPro"/>
</dbReference>
<dbReference type="InterPro" id="IPR002182">
    <property type="entry name" value="NB-ARC"/>
</dbReference>
<dbReference type="InterPro" id="IPR032675">
    <property type="entry name" value="LRR_dom_sf"/>
</dbReference>
<dbReference type="PANTHER" id="PTHR23155:SF1233">
    <property type="entry name" value="DISEASE RESISTANCE PROTEIN RGA4"/>
    <property type="match status" value="1"/>
</dbReference>
<evidence type="ECO:0000256" key="5">
    <source>
        <dbReference type="ARBA" id="ARBA00022821"/>
    </source>
</evidence>
<feature type="domain" description="Disease resistance R13L4/SHOC-2-like LRR" evidence="10">
    <location>
        <begin position="534"/>
        <end position="888"/>
    </location>
</feature>
<keyword evidence="4" id="KW-0547">Nucleotide-binding</keyword>
<dbReference type="Proteomes" id="UP000298652">
    <property type="component" value="Chromosome 8"/>
</dbReference>
<dbReference type="InterPro" id="IPR058922">
    <property type="entry name" value="WHD_DRP"/>
</dbReference>
<feature type="domain" description="NB-ARC" evidence="7">
    <location>
        <begin position="162"/>
        <end position="329"/>
    </location>
</feature>
<dbReference type="Pfam" id="PF23598">
    <property type="entry name" value="LRR_14"/>
    <property type="match status" value="1"/>
</dbReference>
<keyword evidence="6" id="KW-0175">Coiled coil</keyword>
<evidence type="ECO:0000259" key="8">
    <source>
        <dbReference type="Pfam" id="PF18052"/>
    </source>
</evidence>
<dbReference type="Pfam" id="PF18052">
    <property type="entry name" value="Rx_N"/>
    <property type="match status" value="1"/>
</dbReference>
<sequence>MVSDLWSAFMDNLVSRLSSLVEEKYNLYKGFEADVTFLMRELPMVTSAINNQFLGQEDDHILCLLVEELREVAHEMEDCIDHITYNASWEQQSWYSNIIEYWKKRKSRSQLGEEMQRLKRRLEEVFQRQERYSVSLPSKSSQVAKSSSDQHVLPDDLIGIDAPLEELLRQLAEMEGQLKQLKVITIVGFSGLGKTVLARELYNSEVGKKFQVRAWVTAMHGDPKKLLVDILQQLHKPPLDTSNSNGYQLSTNLSNYLNNKRYFIVIDDMRSDQWGIIKAAFPRDVSSRIVVTTRIQSVANTCSSTNGYIHKMRRLGDKHSRQLLLKKACGVEHSDYLQPNLAEISKKCDGQPLALTTVGQFLRNKGYPTAYDCEDMCKVRFYPLRSGDQTLDRLRQVLIHEYTSLPSHVLRACFLYFAMFTSDHPVRTKRLMRQWLAEGLVLRSNSGTDPAVENFKNLMDKNIIQPIDVSNNMNVKTCKTYGMMHEFIALKSHTENLIAFCDDGKLNPRRARRLSLCDSSITDARNLEFDLSLVRSLIIIGKAGKTILDFSNYQLLRVLDLEQCADLDNDHLKDICNLLLLKYLSLGSKITKLPDDIIRLRLLETLDLRRTAVRILHPEVIKLPNLINLFGKFKLQNKFVQSELQKSIASGKCKLQTLAGFIVDQSDESDGFAEVMIHMKQLRKVKIWCESTATSTNLTTLQKAIQEFIRDEKDACYDPRSLSLHFDGCSEDLMKDLKAPCYLRSLKLQGRLLELPEFAMALRRLRELCLQSTKLTAKLLTDLTKLKHLQYLKLVADELDGITIEDKSLPRLLCLCFVLQRPTFPNIEEGALPFLESLQLLCKDMDGLSGIQIKGFTRLRDVMLDGRVTDGTKANWVRAANEHPNRPKVLLKRAIPPKVDSADLGGDSAASGTTENEIVDCYVLSEGQVQETHAQMPHDGPDSSFNNMGHQVVCVALTGSSIANNGRVAS</sequence>
<feature type="domain" description="Disease resistance protein winged helix" evidence="9">
    <location>
        <begin position="419"/>
        <end position="488"/>
    </location>
</feature>
<accession>A0A4U6THW7</accession>
<dbReference type="InterPro" id="IPR027417">
    <property type="entry name" value="P-loop_NTPase"/>
</dbReference>
<dbReference type="EMBL" id="CM016559">
    <property type="protein sequence ID" value="TKW00161.1"/>
    <property type="molecule type" value="Genomic_DNA"/>
</dbReference>
<evidence type="ECO:0000313" key="11">
    <source>
        <dbReference type="EMBL" id="TKW00159.1"/>
    </source>
</evidence>
<dbReference type="Pfam" id="PF00931">
    <property type="entry name" value="NB-ARC"/>
    <property type="match status" value="1"/>
</dbReference>